<keyword evidence="10" id="KW-1185">Reference proteome</keyword>
<keyword evidence="5 7" id="KW-0472">Membrane</keyword>
<evidence type="ECO:0000313" key="10">
    <source>
        <dbReference type="Proteomes" id="UP000515913"/>
    </source>
</evidence>
<reference evidence="9 10" key="1">
    <citation type="submission" date="2020-08" db="EMBL/GenBank/DDBJ databases">
        <authorList>
            <person name="Liu C."/>
            <person name="Sun Q."/>
        </authorList>
    </citation>
    <scope>NUCLEOTIDE SEQUENCE [LARGE SCALE GENOMIC DNA]</scope>
    <source>
        <strain evidence="9 10">NSJ-57</strain>
    </source>
</reference>
<dbReference type="EMBL" id="CP060637">
    <property type="protein sequence ID" value="QNM14448.1"/>
    <property type="molecule type" value="Genomic_DNA"/>
</dbReference>
<dbReference type="Proteomes" id="UP000515913">
    <property type="component" value="Chromosome"/>
</dbReference>
<feature type="domain" description="MotA/TolQ/ExbB proton channel" evidence="8">
    <location>
        <begin position="75"/>
        <end position="191"/>
    </location>
</feature>
<name>A0A7G9GUG6_9FUSO</name>
<evidence type="ECO:0000256" key="6">
    <source>
        <dbReference type="RuleBase" id="RU004057"/>
    </source>
</evidence>
<feature type="transmembrane region" description="Helical" evidence="7">
    <location>
        <begin position="111"/>
        <end position="134"/>
    </location>
</feature>
<keyword evidence="6" id="KW-0653">Protein transport</keyword>
<evidence type="ECO:0000259" key="8">
    <source>
        <dbReference type="Pfam" id="PF01618"/>
    </source>
</evidence>
<protein>
    <submittedName>
        <fullName evidence="9">MotA/TolQ/ExbB proton channel family protein</fullName>
    </submittedName>
</protein>
<keyword evidence="6" id="KW-0813">Transport</keyword>
<evidence type="ECO:0000256" key="4">
    <source>
        <dbReference type="ARBA" id="ARBA00022989"/>
    </source>
</evidence>
<keyword evidence="3 7" id="KW-0812">Transmembrane</keyword>
<comment type="similarity">
    <text evidence="6">Belongs to the exbB/tolQ family.</text>
</comment>
<comment type="subcellular location">
    <subcellularLocation>
        <location evidence="1">Cell membrane</location>
        <topology evidence="1">Multi-pass membrane protein</topology>
    </subcellularLocation>
    <subcellularLocation>
        <location evidence="6">Membrane</location>
        <topology evidence="6">Multi-pass membrane protein</topology>
    </subcellularLocation>
</comment>
<evidence type="ECO:0000256" key="3">
    <source>
        <dbReference type="ARBA" id="ARBA00022692"/>
    </source>
</evidence>
<keyword evidence="2" id="KW-1003">Cell membrane</keyword>
<dbReference type="KEGG" id="fho:H9Q81_05510"/>
<dbReference type="AlphaFoldDB" id="A0A7G9GUG6"/>
<keyword evidence="4 7" id="KW-1133">Transmembrane helix</keyword>
<evidence type="ECO:0000256" key="5">
    <source>
        <dbReference type="ARBA" id="ARBA00023136"/>
    </source>
</evidence>
<gene>
    <name evidence="9" type="ORF">H9Q81_05510</name>
</gene>
<dbReference type="GO" id="GO:0017038">
    <property type="term" value="P:protein import"/>
    <property type="evidence" value="ECO:0007669"/>
    <property type="project" value="TreeGrafter"/>
</dbReference>
<evidence type="ECO:0000256" key="2">
    <source>
        <dbReference type="ARBA" id="ARBA00022475"/>
    </source>
</evidence>
<sequence>MYNYFIEGGVMMWLLAVLSILGLGTILERTAYFWKNEKKTTPEFKENIIRLVRDGHEDEAIVLCDSINNSVSRTVKAILLAYQNENDMYESKEKLMKEKALEQIEGLEKRLSILGVVAYISPMAGLLGTVLGMIKSFKAIAMQGAGDPNVVASGISEALVTTAAGLLIAIPAIIAYQTFNRKVNKIMLEIEKTSTALINIKDNRGDERK</sequence>
<organism evidence="9 10">
    <name type="scientific">Fusobacterium hominis</name>
    <dbReference type="NCBI Taxonomy" id="2764326"/>
    <lineage>
        <taxon>Bacteria</taxon>
        <taxon>Fusobacteriati</taxon>
        <taxon>Fusobacteriota</taxon>
        <taxon>Fusobacteriia</taxon>
        <taxon>Fusobacteriales</taxon>
        <taxon>Fusobacteriaceae</taxon>
        <taxon>Fusobacterium</taxon>
    </lineage>
</organism>
<dbReference type="InterPro" id="IPR050790">
    <property type="entry name" value="ExbB/TolQ_transport"/>
</dbReference>
<dbReference type="PANTHER" id="PTHR30625">
    <property type="entry name" value="PROTEIN TOLQ"/>
    <property type="match status" value="1"/>
</dbReference>
<dbReference type="InterPro" id="IPR002898">
    <property type="entry name" value="MotA_ExbB_proton_chnl"/>
</dbReference>
<feature type="transmembrane region" description="Helical" evidence="7">
    <location>
        <begin position="12"/>
        <end position="34"/>
    </location>
</feature>
<proteinExistence type="inferred from homology"/>
<evidence type="ECO:0000256" key="7">
    <source>
        <dbReference type="SAM" id="Phobius"/>
    </source>
</evidence>
<feature type="transmembrane region" description="Helical" evidence="7">
    <location>
        <begin position="154"/>
        <end position="176"/>
    </location>
</feature>
<evidence type="ECO:0000256" key="1">
    <source>
        <dbReference type="ARBA" id="ARBA00004651"/>
    </source>
</evidence>
<dbReference type="Pfam" id="PF01618">
    <property type="entry name" value="MotA_ExbB"/>
    <property type="match status" value="1"/>
</dbReference>
<dbReference type="GO" id="GO:0005886">
    <property type="term" value="C:plasma membrane"/>
    <property type="evidence" value="ECO:0007669"/>
    <property type="project" value="UniProtKB-SubCell"/>
</dbReference>
<dbReference type="PANTHER" id="PTHR30625:SF11">
    <property type="entry name" value="MOTA_TOLQ_EXBB PROTON CHANNEL DOMAIN-CONTAINING PROTEIN"/>
    <property type="match status" value="1"/>
</dbReference>
<evidence type="ECO:0000313" key="9">
    <source>
        <dbReference type="EMBL" id="QNM14448.1"/>
    </source>
</evidence>
<accession>A0A7G9GUG6</accession>
<dbReference type="RefSeq" id="WP_101474003.1">
    <property type="nucleotide sequence ID" value="NZ_CP060637.1"/>
</dbReference>